<gene>
    <name evidence="1" type="ORF">SSQG_01742</name>
</gene>
<dbReference type="Proteomes" id="UP000004184">
    <property type="component" value="Unassembled WGS sequence"/>
</dbReference>
<proteinExistence type="predicted"/>
<name>D9WZP2_STRVT</name>
<evidence type="ECO:0000313" key="1">
    <source>
        <dbReference type="EMBL" id="EFL31224.1"/>
    </source>
</evidence>
<organism evidence="1 2">
    <name type="scientific">Streptomyces viridochromogenes (strain DSM 40736 / JCM 4977 / BCRC 1201 / Tue 494)</name>
    <dbReference type="NCBI Taxonomy" id="591159"/>
    <lineage>
        <taxon>Bacteria</taxon>
        <taxon>Bacillati</taxon>
        <taxon>Actinomycetota</taxon>
        <taxon>Actinomycetes</taxon>
        <taxon>Kitasatosporales</taxon>
        <taxon>Streptomycetaceae</taxon>
        <taxon>Streptomyces</taxon>
    </lineage>
</organism>
<protein>
    <recommendedName>
        <fullName evidence="3">Nucleopolyhedrovirus P10 family protein</fullName>
    </recommendedName>
</protein>
<evidence type="ECO:0000313" key="2">
    <source>
        <dbReference type="Proteomes" id="UP000004184"/>
    </source>
</evidence>
<evidence type="ECO:0008006" key="3">
    <source>
        <dbReference type="Google" id="ProtNLM"/>
    </source>
</evidence>
<dbReference type="STRING" id="591159.SSQG_01742"/>
<accession>D9WZP2</accession>
<dbReference type="AlphaFoldDB" id="D9WZP2"/>
<dbReference type="EMBL" id="GG657757">
    <property type="protein sequence ID" value="EFL31224.1"/>
    <property type="molecule type" value="Genomic_DNA"/>
</dbReference>
<dbReference type="eggNOG" id="ENOG50348GK">
    <property type="taxonomic scope" value="Bacteria"/>
</dbReference>
<dbReference type="HOGENOM" id="CLU_1155844_0_0_11"/>
<reference evidence="2" key="1">
    <citation type="submission" date="2009-02" db="EMBL/GenBank/DDBJ databases">
        <title>Annotation of Streptomyces viridochromogenes strain DSM 40736.</title>
        <authorList>
            <consortium name="The Broad Institute Genome Sequencing Platform"/>
            <consortium name="Broad Institute Microbial Sequencing Center"/>
            <person name="Fischbach M."/>
            <person name="Godfrey P."/>
            <person name="Ward D."/>
            <person name="Young S."/>
            <person name="Zeng Q."/>
            <person name="Koehrsen M."/>
            <person name="Alvarado L."/>
            <person name="Berlin A.M."/>
            <person name="Bochicchio J."/>
            <person name="Borenstein D."/>
            <person name="Chapman S.B."/>
            <person name="Chen Z."/>
            <person name="Engels R."/>
            <person name="Freedman E."/>
            <person name="Gellesch M."/>
            <person name="Goldberg J."/>
            <person name="Griggs A."/>
            <person name="Gujja S."/>
            <person name="Heilman E.R."/>
            <person name="Heiman D.I."/>
            <person name="Hepburn T.A."/>
            <person name="Howarth C."/>
            <person name="Jen D."/>
            <person name="Larson L."/>
            <person name="Lewis B."/>
            <person name="Mehta T."/>
            <person name="Park D."/>
            <person name="Pearson M."/>
            <person name="Richards J."/>
            <person name="Roberts A."/>
            <person name="Saif S."/>
            <person name="Shea T.D."/>
            <person name="Shenoy N."/>
            <person name="Sisk P."/>
            <person name="Stolte C."/>
            <person name="Sykes S.N."/>
            <person name="Thomson T."/>
            <person name="Walk T."/>
            <person name="White J."/>
            <person name="Yandava C."/>
            <person name="Straight P."/>
            <person name="Clardy J."/>
            <person name="Hung D."/>
            <person name="Kolter R."/>
            <person name="Mekalanos J."/>
            <person name="Walker S."/>
            <person name="Walsh C.T."/>
            <person name="Wieland-Brown L.C."/>
            <person name="Haas B."/>
            <person name="Nusbaum C."/>
            <person name="Birren B."/>
        </authorList>
    </citation>
    <scope>NUCLEOTIDE SEQUENCE [LARGE SCALE GENOMIC DNA]</scope>
    <source>
        <strain evidence="2">DSM 40736 / JCM 4977 / BCRC 1201 / Tue 494</strain>
    </source>
</reference>
<sequence>MRGSAPLMRQAGGMTADRWTQAVRHQLGIGRLLPLGDARDGAWIAERAAEAVLRGAAGDAPGVRLDALRVTLADVTDVGEPAVPAPPSALPPGPLRVTAEIAATAARPLPATASVLREALANAADRRLGLTVTEVDLQVTGLLDEEGPAEGGPAVALPELPAAARAVGDDEARVAAAALGVPGVLHLTGTLGHPVHIELLFPEGAALPHRHVRLELAVGADQRARDVAREVRTAVRRTLSDHPTAAVVVSAIG</sequence>
<keyword evidence="2" id="KW-1185">Reference proteome</keyword>